<protein>
    <submittedName>
        <fullName evidence="1">OLC1v1000468C1</fullName>
    </submittedName>
</protein>
<sequence>MFESQQFFHSCARSMAPRVTKTTRRRTLQIQGIGFPWIQSVLPLLPIPNSDENEEDKEEIQRRLQEPKVWNFFLTSFAWDFYKENRKRVAIVERCLINNGNPSTYVEDKGWVGLCNPMVRPHLLLIKESYANFTRVQGERRYIFVCGFMVEVSEEAIRSVLGLSEVDNDWQRDVASLPMKVDIWDFIKRVFCNNYKDFDCTLDKNGDPKHFPANYFKD</sequence>
<evidence type="ECO:0000313" key="2">
    <source>
        <dbReference type="Proteomes" id="UP001161247"/>
    </source>
</evidence>
<name>A0AAV1D313_OLDCO</name>
<dbReference type="AlphaFoldDB" id="A0AAV1D313"/>
<evidence type="ECO:0000313" key="1">
    <source>
        <dbReference type="EMBL" id="CAI9102229.1"/>
    </source>
</evidence>
<proteinExistence type="predicted"/>
<organism evidence="1 2">
    <name type="scientific">Oldenlandia corymbosa var. corymbosa</name>
    <dbReference type="NCBI Taxonomy" id="529605"/>
    <lineage>
        <taxon>Eukaryota</taxon>
        <taxon>Viridiplantae</taxon>
        <taxon>Streptophyta</taxon>
        <taxon>Embryophyta</taxon>
        <taxon>Tracheophyta</taxon>
        <taxon>Spermatophyta</taxon>
        <taxon>Magnoliopsida</taxon>
        <taxon>eudicotyledons</taxon>
        <taxon>Gunneridae</taxon>
        <taxon>Pentapetalae</taxon>
        <taxon>asterids</taxon>
        <taxon>lamiids</taxon>
        <taxon>Gentianales</taxon>
        <taxon>Rubiaceae</taxon>
        <taxon>Rubioideae</taxon>
        <taxon>Spermacoceae</taxon>
        <taxon>Hedyotis-Oldenlandia complex</taxon>
        <taxon>Oldenlandia</taxon>
    </lineage>
</organism>
<keyword evidence="2" id="KW-1185">Reference proteome</keyword>
<dbReference type="Proteomes" id="UP001161247">
    <property type="component" value="Chromosome 4"/>
</dbReference>
<dbReference type="EMBL" id="OX459121">
    <property type="protein sequence ID" value="CAI9102229.1"/>
    <property type="molecule type" value="Genomic_DNA"/>
</dbReference>
<gene>
    <name evidence="1" type="ORF">OLC1_LOCUS11613</name>
</gene>
<accession>A0AAV1D313</accession>
<reference evidence="1" key="1">
    <citation type="submission" date="2023-03" db="EMBL/GenBank/DDBJ databases">
        <authorList>
            <person name="Julca I."/>
        </authorList>
    </citation>
    <scope>NUCLEOTIDE SEQUENCE</scope>
</reference>